<evidence type="ECO:0000313" key="3">
    <source>
        <dbReference type="EMBL" id="KAK4520970.1"/>
    </source>
</evidence>
<feature type="compositionally biased region" description="Polar residues" evidence="2">
    <location>
        <begin position="457"/>
        <end position="477"/>
    </location>
</feature>
<gene>
    <name evidence="3" type="ORF">ATC70_006854</name>
</gene>
<keyword evidence="1" id="KW-0175">Coiled coil</keyword>
<feature type="compositionally biased region" description="Acidic residues" evidence="2">
    <location>
        <begin position="188"/>
        <end position="197"/>
    </location>
</feature>
<accession>A0AAN7HWB0</accession>
<sequence length="537" mass="59722">MLTKDLTPNPKAVNIIRPFNHHQHAQQQPQQQQQQQQQHLFSSQFSSSQIIQRQPNFSSSTNSSSCTFSTASTTTTSNTVYNTHPTHHNTTTTTPMIRQPSSETSPGLSFFCQSSTNTLTKTNVSQYPFENMHQKQSQQQPPLVISRINLSNFNRRPTIQTDLEHGITTLDDADDENGEDENKHASIGEDEGDDDDELDIDMAIDDIDDDTQMNTTSRTTEEETYQKAHRMPSSFTPGFGIMSGGLGSFLLRGTIAVQAKPQPVEDAKVHRKIEDLEIEKKSLLTLNQTLETVVKEQSNTISDLQSRLAAIERPLTPGLDTSSSKNGIMSSPDILEPTDLERYLQDEDAAFERIRSMLLELIEQAQSAVTQTKKVSGRVITDIDGQYRNMKRSDAAPHARPRSVIGDRSSSTKSLHQQKVSRRTSLGSISNASTTPSIHINNTLNSSRRLSSSPTLYNSTISTTTNKPHSSPSTSPIPNRRYSMQRSVSRSSSPAALNTDFSGNSKQQAPAPRASKYTNHKHKTATQHDSQTRKWLN</sequence>
<dbReference type="AlphaFoldDB" id="A0AAN7HWB0"/>
<dbReference type="GeneID" id="89950540"/>
<feature type="region of interest" description="Disordered" evidence="2">
    <location>
        <begin position="386"/>
        <end position="537"/>
    </location>
</feature>
<feature type="compositionally biased region" description="Polar residues" evidence="2">
    <location>
        <begin position="408"/>
        <end position="440"/>
    </location>
</feature>
<keyword evidence="4" id="KW-1185">Reference proteome</keyword>
<feature type="compositionally biased region" description="Low complexity" evidence="2">
    <location>
        <begin position="25"/>
        <end position="95"/>
    </location>
</feature>
<feature type="compositionally biased region" description="Polar residues" evidence="2">
    <location>
        <begin position="494"/>
        <end position="508"/>
    </location>
</feature>
<dbReference type="RefSeq" id="XP_064687636.1">
    <property type="nucleotide sequence ID" value="XM_064826122.1"/>
</dbReference>
<reference evidence="3 4" key="1">
    <citation type="submission" date="2022-11" db="EMBL/GenBank/DDBJ databases">
        <title>Mucor velutinosus strain NIH1002 WGS.</title>
        <authorList>
            <person name="Subramanian P."/>
            <person name="Mullikin J.C."/>
            <person name="Segre J.A."/>
            <person name="Zelazny A.M."/>
        </authorList>
    </citation>
    <scope>NUCLEOTIDE SEQUENCE [LARGE SCALE GENOMIC DNA]</scope>
    <source>
        <strain evidence="3 4">NIH1002</strain>
    </source>
</reference>
<evidence type="ECO:0000313" key="4">
    <source>
        <dbReference type="Proteomes" id="UP001304243"/>
    </source>
</evidence>
<feature type="coiled-coil region" evidence="1">
    <location>
        <begin position="273"/>
        <end position="307"/>
    </location>
</feature>
<feature type="region of interest" description="Disordered" evidence="2">
    <location>
        <begin position="169"/>
        <end position="197"/>
    </location>
</feature>
<organism evidence="3 4">
    <name type="scientific">Mucor velutinosus</name>
    <dbReference type="NCBI Taxonomy" id="708070"/>
    <lineage>
        <taxon>Eukaryota</taxon>
        <taxon>Fungi</taxon>
        <taxon>Fungi incertae sedis</taxon>
        <taxon>Mucoromycota</taxon>
        <taxon>Mucoromycotina</taxon>
        <taxon>Mucoromycetes</taxon>
        <taxon>Mucorales</taxon>
        <taxon>Mucorineae</taxon>
        <taxon>Mucoraceae</taxon>
        <taxon>Mucor</taxon>
    </lineage>
</organism>
<dbReference type="Proteomes" id="UP001304243">
    <property type="component" value="Unassembled WGS sequence"/>
</dbReference>
<evidence type="ECO:0000256" key="1">
    <source>
        <dbReference type="SAM" id="Coils"/>
    </source>
</evidence>
<feature type="region of interest" description="Disordered" evidence="2">
    <location>
        <begin position="22"/>
        <end position="110"/>
    </location>
</feature>
<feature type="compositionally biased region" description="Low complexity" evidence="2">
    <location>
        <begin position="480"/>
        <end position="493"/>
    </location>
</feature>
<dbReference type="EMBL" id="JASEJX010000009">
    <property type="protein sequence ID" value="KAK4520970.1"/>
    <property type="molecule type" value="Genomic_DNA"/>
</dbReference>
<protein>
    <submittedName>
        <fullName evidence="3">Uncharacterized protein</fullName>
    </submittedName>
</protein>
<proteinExistence type="predicted"/>
<feature type="compositionally biased region" description="Low complexity" evidence="2">
    <location>
        <begin position="441"/>
        <end position="456"/>
    </location>
</feature>
<comment type="caution">
    <text evidence="3">The sequence shown here is derived from an EMBL/GenBank/DDBJ whole genome shotgun (WGS) entry which is preliminary data.</text>
</comment>
<name>A0AAN7HWB0_9FUNG</name>
<evidence type="ECO:0000256" key="2">
    <source>
        <dbReference type="SAM" id="MobiDB-lite"/>
    </source>
</evidence>
<feature type="compositionally biased region" description="Polar residues" evidence="2">
    <location>
        <begin position="99"/>
        <end position="110"/>
    </location>
</feature>